<dbReference type="InterPro" id="IPR051785">
    <property type="entry name" value="MMCE/EMCE_epimerase"/>
</dbReference>
<evidence type="ECO:0000256" key="1">
    <source>
        <dbReference type="ARBA" id="ARBA00022723"/>
    </source>
</evidence>
<reference evidence="3 4" key="2">
    <citation type="journal article" date="2013" name="Genome Announc.">
        <title>Genome Sequence of Growth-Improving Paenibacillus mucilaginosus Strain KNP414.</title>
        <authorList>
            <person name="Lu J.J."/>
            <person name="Wang J.F."/>
            <person name="Hu X.F."/>
        </authorList>
    </citation>
    <scope>NUCLEOTIDE SEQUENCE [LARGE SCALE GENOMIC DNA]</scope>
    <source>
        <strain evidence="3 4">KNP414</strain>
    </source>
</reference>
<dbReference type="InterPro" id="IPR037523">
    <property type="entry name" value="VOC_core"/>
</dbReference>
<dbReference type="GO" id="GO:0004493">
    <property type="term" value="F:methylmalonyl-CoA epimerase activity"/>
    <property type="evidence" value="ECO:0007669"/>
    <property type="project" value="TreeGrafter"/>
</dbReference>
<reference evidence="4" key="1">
    <citation type="submission" date="2011-06" db="EMBL/GenBank/DDBJ databases">
        <title>Complete genome sequence of Paenibacillus mucilaginosus KNP414.</title>
        <authorList>
            <person name="Wang J."/>
            <person name="Hu S."/>
            <person name="Hu X."/>
            <person name="Zhang B."/>
            <person name="Dong D."/>
            <person name="Zhang S."/>
            <person name="Zhao K."/>
            <person name="Wu D."/>
        </authorList>
    </citation>
    <scope>NUCLEOTIDE SEQUENCE [LARGE SCALE GENOMIC DNA]</scope>
    <source>
        <strain evidence="4">KNP414</strain>
    </source>
</reference>
<dbReference type="Proteomes" id="UP000006620">
    <property type="component" value="Chromosome"/>
</dbReference>
<dbReference type="GO" id="GO:0046872">
    <property type="term" value="F:metal ion binding"/>
    <property type="evidence" value="ECO:0007669"/>
    <property type="project" value="UniProtKB-KW"/>
</dbReference>
<sequence length="263" mass="29115">MAERKQIGSSLTVLMVSDVERSKAYYREVLGFQVTDWWAERDGLGGLALKLLQAPDPSAVRPNPPQAGDTQAYDVYAYVDSWEALDSLYEEFRSRGAVFSGEPVIYPDGGPWKEFVVRDGDGYGLAFGGIEGPKGGQDAVTSPVESRIDSVILWVRDLERSADQYGRLLGVEVRTEDRQEHLHIFRLENGTDLILDSSGELSSAGAGRGGALFKLETRDIDAAYRRAQELEFEAVFGISRHSRVSFFNLRDGDGNILTISQSR</sequence>
<evidence type="ECO:0000313" key="3">
    <source>
        <dbReference type="EMBL" id="AEI42078.1"/>
    </source>
</evidence>
<dbReference type="RefSeq" id="WP_013917235.1">
    <property type="nucleotide sequence ID" value="NC_015690.1"/>
</dbReference>
<accession>F8FBB1</accession>
<organism evidence="3 4">
    <name type="scientific">Paenibacillus mucilaginosus (strain KNP414)</name>
    <dbReference type="NCBI Taxonomy" id="1036673"/>
    <lineage>
        <taxon>Bacteria</taxon>
        <taxon>Bacillati</taxon>
        <taxon>Bacillota</taxon>
        <taxon>Bacilli</taxon>
        <taxon>Bacillales</taxon>
        <taxon>Paenibacillaceae</taxon>
        <taxon>Paenibacillus</taxon>
    </lineage>
</organism>
<feature type="domain" description="VOC" evidence="2">
    <location>
        <begin position="147"/>
        <end position="262"/>
    </location>
</feature>
<dbReference type="GO" id="GO:0046491">
    <property type="term" value="P:L-methylmalonyl-CoA metabolic process"/>
    <property type="evidence" value="ECO:0007669"/>
    <property type="project" value="TreeGrafter"/>
</dbReference>
<dbReference type="InterPro" id="IPR004360">
    <property type="entry name" value="Glyas_Fos-R_dOase_dom"/>
</dbReference>
<dbReference type="PROSITE" id="PS51819">
    <property type="entry name" value="VOC"/>
    <property type="match status" value="2"/>
</dbReference>
<dbReference type="Gene3D" id="3.10.180.10">
    <property type="entry name" value="2,3-Dihydroxybiphenyl 1,2-Dioxygenase, domain 1"/>
    <property type="match status" value="2"/>
</dbReference>
<dbReference type="Pfam" id="PF00903">
    <property type="entry name" value="Glyoxalase"/>
    <property type="match status" value="2"/>
</dbReference>
<proteinExistence type="predicted"/>
<dbReference type="PANTHER" id="PTHR43048:SF3">
    <property type="entry name" value="METHYLMALONYL-COA EPIMERASE, MITOCHONDRIAL"/>
    <property type="match status" value="1"/>
</dbReference>
<feature type="domain" description="VOC" evidence="2">
    <location>
        <begin position="8"/>
        <end position="130"/>
    </location>
</feature>
<dbReference type="KEGG" id="pms:KNP414_03534"/>
<dbReference type="PANTHER" id="PTHR43048">
    <property type="entry name" value="METHYLMALONYL-COA EPIMERASE"/>
    <property type="match status" value="1"/>
</dbReference>
<evidence type="ECO:0000313" key="4">
    <source>
        <dbReference type="Proteomes" id="UP000006620"/>
    </source>
</evidence>
<dbReference type="HOGENOM" id="CLU_1057049_0_0_9"/>
<dbReference type="SUPFAM" id="SSF54593">
    <property type="entry name" value="Glyoxalase/Bleomycin resistance protein/Dihydroxybiphenyl dioxygenase"/>
    <property type="match status" value="2"/>
</dbReference>
<dbReference type="PATRIC" id="fig|1036673.3.peg.3241"/>
<gene>
    <name evidence="3" type="ordered locus">KNP414_03534</name>
</gene>
<keyword evidence="1" id="KW-0479">Metal-binding</keyword>
<dbReference type="EMBL" id="CP002869">
    <property type="protein sequence ID" value="AEI42078.1"/>
    <property type="molecule type" value="Genomic_DNA"/>
</dbReference>
<dbReference type="InterPro" id="IPR029068">
    <property type="entry name" value="Glyas_Bleomycin-R_OHBP_Dase"/>
</dbReference>
<evidence type="ECO:0000259" key="2">
    <source>
        <dbReference type="PROSITE" id="PS51819"/>
    </source>
</evidence>
<dbReference type="CDD" id="cd06587">
    <property type="entry name" value="VOC"/>
    <property type="match status" value="2"/>
</dbReference>
<protein>
    <recommendedName>
        <fullName evidence="2">VOC domain-containing protein</fullName>
    </recommendedName>
</protein>
<dbReference type="AlphaFoldDB" id="F8FBB1"/>
<name>F8FBB1_PAEMK</name>